<name>A0AAW5BNR0_9FIRM</name>
<organism evidence="2 3">
    <name type="scientific">Enterocloster aldenensis</name>
    <dbReference type="NCBI Taxonomy" id="358742"/>
    <lineage>
        <taxon>Bacteria</taxon>
        <taxon>Bacillati</taxon>
        <taxon>Bacillota</taxon>
        <taxon>Clostridia</taxon>
        <taxon>Lachnospirales</taxon>
        <taxon>Lachnospiraceae</taxon>
        <taxon>Enterocloster</taxon>
    </lineage>
</organism>
<dbReference type="Proteomes" id="UP001299608">
    <property type="component" value="Unassembled WGS sequence"/>
</dbReference>
<evidence type="ECO:0000256" key="1">
    <source>
        <dbReference type="SAM" id="Coils"/>
    </source>
</evidence>
<proteinExistence type="predicted"/>
<dbReference type="SUPFAM" id="SSF53756">
    <property type="entry name" value="UDP-Glycosyltransferase/glycogen phosphorylase"/>
    <property type="match status" value="1"/>
</dbReference>
<dbReference type="AlphaFoldDB" id="A0AAW5BNR0"/>
<feature type="coiled-coil region" evidence="1">
    <location>
        <begin position="622"/>
        <end position="666"/>
    </location>
</feature>
<comment type="caution">
    <text evidence="2">The sequence shown here is derived from an EMBL/GenBank/DDBJ whole genome shotgun (WGS) entry which is preliminary data.</text>
</comment>
<evidence type="ECO:0000313" key="2">
    <source>
        <dbReference type="EMBL" id="MCG4744963.1"/>
    </source>
</evidence>
<dbReference type="EMBL" id="JAKNGE010000006">
    <property type="protein sequence ID" value="MCG4744963.1"/>
    <property type="molecule type" value="Genomic_DNA"/>
</dbReference>
<gene>
    <name evidence="2" type="ORF">L0N08_06015</name>
</gene>
<sequence>MYKSIQSYPWSEKDDIWIFGDASIWETFNLLYYDVYIRGYITDSPNLAEYNGKPVYSFAEFQSNKCKGIIIGKRKELLNVEKQNSARFDSEVKYVYLENIFEFLDKKIVDSKSRIIVFWGAGKIANQILPYLKKRLDISFILDNNKAISGMEILGIRIFHPSELLHQEWKKYFFIIGTKYYLPVKEQLAQYGLEEQYDYVPYWWLVPSVSYVASRILDMERTEKIDENYLHFEERTDDSLAGSLITKLDYLFKKYYIYKQEIENGRKTVNLLVETEKYIEALKHIERLGKVEYITNYQYLDEELENELLQSAYGLNLKITEGINDRYIIFYDAFALSYRGLALIYLRALISLGFIVFYVTFEDKKEGMDVLREEIQASHNGSSIMYISSEIEDGIIQLRDIIEAISAKYMFLYTTPYDVIGLTVFSLYHKKRVRFQINLTDHAFWLGRFAFDYCIEFRVYGYNISIQKRKIEKEKILMLPYYPVIRKEKYQGLPFPDSTRFIFSGGALYKTISNDNLYYEIVKDILKEYSEVYFLYAGDVSNAEVNSKLLELSYLFPKRVYCIEERLDLPEIMKRCCLYLMTYPINGGLMFQQAIAEGKIPIGLKVYGQSMEELLLRKNCEVQFEFKEKENLMKELDRLMREPGYREKQEQKLKSLLISEQEFRQELLNILLKRNTKFDVYMEDVDSEEFINGYIRRLTYHEFYNNYEEIGG</sequence>
<accession>A0AAW5BNR0</accession>
<dbReference type="Gene3D" id="3.40.50.720">
    <property type="entry name" value="NAD(P)-binding Rossmann-like Domain"/>
    <property type="match status" value="1"/>
</dbReference>
<dbReference type="RefSeq" id="WP_117556256.1">
    <property type="nucleotide sequence ID" value="NZ_JAKNGE010000006.1"/>
</dbReference>
<reference evidence="2" key="1">
    <citation type="submission" date="2022-01" db="EMBL/GenBank/DDBJ databases">
        <title>Collection of gut derived symbiotic bacterial strains cultured from healthy donors.</title>
        <authorList>
            <person name="Lin H."/>
            <person name="Kohout C."/>
            <person name="Waligurski E."/>
            <person name="Pamer E.G."/>
        </authorList>
    </citation>
    <scope>NUCLEOTIDE SEQUENCE</scope>
    <source>
        <strain evidence="2">DFI.6.55</strain>
    </source>
</reference>
<protein>
    <recommendedName>
        <fullName evidence="4">Glycosyltransferase</fullName>
    </recommendedName>
</protein>
<evidence type="ECO:0000313" key="3">
    <source>
        <dbReference type="Proteomes" id="UP001299608"/>
    </source>
</evidence>
<evidence type="ECO:0008006" key="4">
    <source>
        <dbReference type="Google" id="ProtNLM"/>
    </source>
</evidence>
<keyword evidence="1" id="KW-0175">Coiled coil</keyword>